<proteinExistence type="predicted"/>
<organism evidence="1 2">
    <name type="scientific">Thelephora ganbajun</name>
    <name type="common">Ganba fungus</name>
    <dbReference type="NCBI Taxonomy" id="370292"/>
    <lineage>
        <taxon>Eukaryota</taxon>
        <taxon>Fungi</taxon>
        <taxon>Dikarya</taxon>
        <taxon>Basidiomycota</taxon>
        <taxon>Agaricomycotina</taxon>
        <taxon>Agaricomycetes</taxon>
        <taxon>Thelephorales</taxon>
        <taxon>Thelephoraceae</taxon>
        <taxon>Thelephora</taxon>
    </lineage>
</organism>
<evidence type="ECO:0000313" key="2">
    <source>
        <dbReference type="Proteomes" id="UP000886501"/>
    </source>
</evidence>
<reference evidence="1" key="1">
    <citation type="submission" date="2019-10" db="EMBL/GenBank/DDBJ databases">
        <authorList>
            <consortium name="DOE Joint Genome Institute"/>
            <person name="Kuo A."/>
            <person name="Miyauchi S."/>
            <person name="Kiss E."/>
            <person name="Drula E."/>
            <person name="Kohler A."/>
            <person name="Sanchez-Garcia M."/>
            <person name="Andreopoulos B."/>
            <person name="Barry K.W."/>
            <person name="Bonito G."/>
            <person name="Buee M."/>
            <person name="Carver A."/>
            <person name="Chen C."/>
            <person name="Cichocki N."/>
            <person name="Clum A."/>
            <person name="Culley D."/>
            <person name="Crous P.W."/>
            <person name="Fauchery L."/>
            <person name="Girlanda M."/>
            <person name="Hayes R."/>
            <person name="Keri Z."/>
            <person name="Labutti K."/>
            <person name="Lipzen A."/>
            <person name="Lombard V."/>
            <person name="Magnuson J."/>
            <person name="Maillard F."/>
            <person name="Morin E."/>
            <person name="Murat C."/>
            <person name="Nolan M."/>
            <person name="Ohm R."/>
            <person name="Pangilinan J."/>
            <person name="Pereira M."/>
            <person name="Perotto S."/>
            <person name="Peter M."/>
            <person name="Riley R."/>
            <person name="Sitrit Y."/>
            <person name="Stielow B."/>
            <person name="Szollosi G."/>
            <person name="Zifcakova L."/>
            <person name="Stursova M."/>
            <person name="Spatafora J.W."/>
            <person name="Tedersoo L."/>
            <person name="Vaario L.-M."/>
            <person name="Yamada A."/>
            <person name="Yan M."/>
            <person name="Wang P."/>
            <person name="Xu J."/>
            <person name="Bruns T."/>
            <person name="Baldrian P."/>
            <person name="Vilgalys R."/>
            <person name="Henrissat B."/>
            <person name="Grigoriev I.V."/>
            <person name="Hibbett D."/>
            <person name="Nagy L.G."/>
            <person name="Martin F.M."/>
        </authorList>
    </citation>
    <scope>NUCLEOTIDE SEQUENCE</scope>
    <source>
        <strain evidence="1">P2</strain>
    </source>
</reference>
<protein>
    <submittedName>
        <fullName evidence="1">Uncharacterized protein</fullName>
    </submittedName>
</protein>
<dbReference type="Proteomes" id="UP000886501">
    <property type="component" value="Unassembled WGS sequence"/>
</dbReference>
<keyword evidence="2" id="KW-1185">Reference proteome</keyword>
<accession>A0ACB6ZPZ2</accession>
<reference evidence="1" key="2">
    <citation type="journal article" date="2020" name="Nat. Commun.">
        <title>Large-scale genome sequencing of mycorrhizal fungi provides insights into the early evolution of symbiotic traits.</title>
        <authorList>
            <person name="Miyauchi S."/>
            <person name="Kiss E."/>
            <person name="Kuo A."/>
            <person name="Drula E."/>
            <person name="Kohler A."/>
            <person name="Sanchez-Garcia M."/>
            <person name="Morin E."/>
            <person name="Andreopoulos B."/>
            <person name="Barry K.W."/>
            <person name="Bonito G."/>
            <person name="Buee M."/>
            <person name="Carver A."/>
            <person name="Chen C."/>
            <person name="Cichocki N."/>
            <person name="Clum A."/>
            <person name="Culley D."/>
            <person name="Crous P.W."/>
            <person name="Fauchery L."/>
            <person name="Girlanda M."/>
            <person name="Hayes R.D."/>
            <person name="Keri Z."/>
            <person name="LaButti K."/>
            <person name="Lipzen A."/>
            <person name="Lombard V."/>
            <person name="Magnuson J."/>
            <person name="Maillard F."/>
            <person name="Murat C."/>
            <person name="Nolan M."/>
            <person name="Ohm R.A."/>
            <person name="Pangilinan J."/>
            <person name="Pereira M.F."/>
            <person name="Perotto S."/>
            <person name="Peter M."/>
            <person name="Pfister S."/>
            <person name="Riley R."/>
            <person name="Sitrit Y."/>
            <person name="Stielow J.B."/>
            <person name="Szollosi G."/>
            <person name="Zifcakova L."/>
            <person name="Stursova M."/>
            <person name="Spatafora J.W."/>
            <person name="Tedersoo L."/>
            <person name="Vaario L.M."/>
            <person name="Yamada A."/>
            <person name="Yan M."/>
            <person name="Wang P."/>
            <person name="Xu J."/>
            <person name="Bruns T."/>
            <person name="Baldrian P."/>
            <person name="Vilgalys R."/>
            <person name="Dunand C."/>
            <person name="Henrissat B."/>
            <person name="Grigoriev I.V."/>
            <person name="Hibbett D."/>
            <person name="Nagy L.G."/>
            <person name="Martin F.M."/>
        </authorList>
    </citation>
    <scope>NUCLEOTIDE SEQUENCE</scope>
    <source>
        <strain evidence="1">P2</strain>
    </source>
</reference>
<sequence length="316" mass="36302">MGATVEPTTRTGEAPSLEQPLRQPHKKPTETFSIDKHIDKYTLEAHGDNPNPYRHGSHFPEKCQDGTVDRWPPYTVGPWVKTHQSLASPTRVGWMRDLSPVCRELSESIFCTEKQPGIENEREVENESEADDVCVLKSLTLKVCRGNTPPIKIVRAINKHGNEYHNAIYGDGTNSYWYNNRDGSYYKKNRDNSAYFVSSRGFVKYWPAPVLDKPVRHKKRNRGEARDVSTRYPVTSQNAPATRREDIQRPEYVNSTESRIEGEYKPRRQLQPTANRWISPSPSPPPSKSQRPPANKRSKTKQKLKTNRSTKARRTF</sequence>
<gene>
    <name evidence="1" type="ORF">BDM02DRAFT_3127001</name>
</gene>
<dbReference type="EMBL" id="MU117975">
    <property type="protein sequence ID" value="KAF9651493.1"/>
    <property type="molecule type" value="Genomic_DNA"/>
</dbReference>
<comment type="caution">
    <text evidence="1">The sequence shown here is derived from an EMBL/GenBank/DDBJ whole genome shotgun (WGS) entry which is preliminary data.</text>
</comment>
<evidence type="ECO:0000313" key="1">
    <source>
        <dbReference type="EMBL" id="KAF9651493.1"/>
    </source>
</evidence>
<name>A0ACB6ZPZ2_THEGA</name>